<dbReference type="Gene3D" id="2.40.10.330">
    <property type="match status" value="1"/>
</dbReference>
<evidence type="ECO:0000256" key="7">
    <source>
        <dbReference type="ARBA" id="ARBA00023235"/>
    </source>
</evidence>
<sequence>VWGKDMCPVALTDTVTVTYTASLETGEVIEKRDETNPATVSIGSGVLCQAAEACLFGMEPGQRRVIRVDPEDAYGLHQKELVQQIPLAHFQGKLDPKPGMILSLTVDRDGEQHQVPATITEVHQDNITVDYNHPLAGLPIVYEVTLITINS</sequence>
<dbReference type="GO" id="GO:0003755">
    <property type="term" value="F:peptidyl-prolyl cis-trans isomerase activity"/>
    <property type="evidence" value="ECO:0007669"/>
    <property type="project" value="UniProtKB-UniRule"/>
</dbReference>
<feature type="domain" description="PPIase FKBP-type" evidence="11">
    <location>
        <begin position="12"/>
        <end position="86"/>
    </location>
</feature>
<accession>A0A3S3SJA3</accession>
<dbReference type="GO" id="GO:0042026">
    <property type="term" value="P:protein refolding"/>
    <property type="evidence" value="ECO:0007669"/>
    <property type="project" value="UniProtKB-ARBA"/>
</dbReference>
<evidence type="ECO:0000256" key="5">
    <source>
        <dbReference type="ARBA" id="ARBA00023110"/>
    </source>
</evidence>
<name>A0A3S3SJA3_9BACT</name>
<reference evidence="12 13" key="1">
    <citation type="submission" date="2017-01" db="EMBL/GenBank/DDBJ databases">
        <title>The cable genome- insights into the physiology and evolution of filamentous bacteria capable of sulfide oxidation via long distance electron transfer.</title>
        <authorList>
            <person name="Schreiber L."/>
            <person name="Bjerg J.T."/>
            <person name="Boggild A."/>
            <person name="Van De Vossenberg J."/>
            <person name="Meysman F."/>
            <person name="Nielsen L.P."/>
            <person name="Schramm A."/>
            <person name="Kjeldsen K.U."/>
        </authorList>
    </citation>
    <scope>NUCLEOTIDE SEQUENCE [LARGE SCALE GENOMIC DNA]</scope>
    <source>
        <strain evidence="12">A2</strain>
    </source>
</reference>
<evidence type="ECO:0000256" key="1">
    <source>
        <dbReference type="ARBA" id="ARBA00000971"/>
    </source>
</evidence>
<evidence type="ECO:0000256" key="2">
    <source>
        <dbReference type="ARBA" id="ARBA00004496"/>
    </source>
</evidence>
<keyword evidence="4" id="KW-0963">Cytoplasm</keyword>
<evidence type="ECO:0000256" key="3">
    <source>
        <dbReference type="ARBA" id="ARBA00006577"/>
    </source>
</evidence>
<organism evidence="12 13">
    <name type="scientific">Candidatus Electrothrix marina</name>
    <dbReference type="NCBI Taxonomy" id="1859130"/>
    <lineage>
        <taxon>Bacteria</taxon>
        <taxon>Pseudomonadati</taxon>
        <taxon>Thermodesulfobacteriota</taxon>
        <taxon>Desulfobulbia</taxon>
        <taxon>Desulfobulbales</taxon>
        <taxon>Desulfobulbaceae</taxon>
        <taxon>Candidatus Electrothrix</taxon>
    </lineage>
</organism>
<evidence type="ECO:0000256" key="4">
    <source>
        <dbReference type="ARBA" id="ARBA00022490"/>
    </source>
</evidence>
<evidence type="ECO:0000256" key="6">
    <source>
        <dbReference type="ARBA" id="ARBA00023186"/>
    </source>
</evidence>
<dbReference type="PROSITE" id="PS50059">
    <property type="entry name" value="FKBP_PPIASE"/>
    <property type="match status" value="1"/>
</dbReference>
<comment type="similarity">
    <text evidence="3 10">Belongs to the FKBP-type PPIase family.</text>
</comment>
<dbReference type="Pfam" id="PF00254">
    <property type="entry name" value="FKBP_C"/>
    <property type="match status" value="1"/>
</dbReference>
<keyword evidence="6" id="KW-0143">Chaperone</keyword>
<dbReference type="PANTHER" id="PTHR47861">
    <property type="entry name" value="FKBP-TYPE PEPTIDYL-PROLYL CIS-TRANS ISOMERASE SLYD"/>
    <property type="match status" value="1"/>
</dbReference>
<dbReference type="InterPro" id="IPR046357">
    <property type="entry name" value="PPIase_dom_sf"/>
</dbReference>
<evidence type="ECO:0000256" key="9">
    <source>
        <dbReference type="PROSITE-ProRule" id="PRU00277"/>
    </source>
</evidence>
<evidence type="ECO:0000259" key="11">
    <source>
        <dbReference type="PROSITE" id="PS50059"/>
    </source>
</evidence>
<dbReference type="PANTHER" id="PTHR47861:SF3">
    <property type="entry name" value="FKBP-TYPE PEPTIDYL-PROLYL CIS-TRANS ISOMERASE SLYD"/>
    <property type="match status" value="1"/>
</dbReference>
<evidence type="ECO:0000256" key="10">
    <source>
        <dbReference type="RuleBase" id="RU003915"/>
    </source>
</evidence>
<dbReference type="EMBL" id="MTKQ01000348">
    <property type="protein sequence ID" value="RWX43994.1"/>
    <property type="molecule type" value="Genomic_DNA"/>
</dbReference>
<gene>
    <name evidence="12" type="ORF">VT99_13481</name>
</gene>
<comment type="catalytic activity">
    <reaction evidence="1 9 10">
        <text>[protein]-peptidylproline (omega=180) = [protein]-peptidylproline (omega=0)</text>
        <dbReference type="Rhea" id="RHEA:16237"/>
        <dbReference type="Rhea" id="RHEA-COMP:10747"/>
        <dbReference type="Rhea" id="RHEA-COMP:10748"/>
        <dbReference type="ChEBI" id="CHEBI:83833"/>
        <dbReference type="ChEBI" id="CHEBI:83834"/>
        <dbReference type="EC" id="5.2.1.8"/>
    </reaction>
</comment>
<dbReference type="GO" id="GO:0005737">
    <property type="term" value="C:cytoplasm"/>
    <property type="evidence" value="ECO:0007669"/>
    <property type="project" value="UniProtKB-SubCell"/>
</dbReference>
<comment type="subcellular location">
    <subcellularLocation>
        <location evidence="2">Cytoplasm</location>
    </subcellularLocation>
</comment>
<dbReference type="Gene3D" id="3.10.50.40">
    <property type="match status" value="1"/>
</dbReference>
<proteinExistence type="inferred from homology"/>
<dbReference type="InterPro" id="IPR001179">
    <property type="entry name" value="PPIase_FKBP_dom"/>
</dbReference>
<keyword evidence="7 9" id="KW-0413">Isomerase</keyword>
<protein>
    <recommendedName>
        <fullName evidence="10">Peptidyl-prolyl cis-trans isomerase</fullName>
        <ecNumber evidence="10">5.2.1.8</ecNumber>
    </recommendedName>
</protein>
<keyword evidence="5 9" id="KW-0697">Rotamase</keyword>
<comment type="caution">
    <text evidence="12">The sequence shown here is derived from an EMBL/GenBank/DDBJ whole genome shotgun (WGS) entry which is preliminary data.</text>
</comment>
<evidence type="ECO:0000313" key="13">
    <source>
        <dbReference type="Proteomes" id="UP000286862"/>
    </source>
</evidence>
<feature type="non-terminal residue" evidence="12">
    <location>
        <position position="1"/>
    </location>
</feature>
<dbReference type="EC" id="5.2.1.8" evidence="10"/>
<evidence type="ECO:0000256" key="8">
    <source>
        <dbReference type="ARBA" id="ARBA00037071"/>
    </source>
</evidence>
<comment type="function">
    <text evidence="8">Also involved in hydrogenase metallocenter assembly, probably by participating in the nickel insertion step. This function in hydrogenase biosynthesis requires chaperone activity and the presence of the metal-binding domain, but not PPIase activity.</text>
</comment>
<dbReference type="InterPro" id="IPR048261">
    <property type="entry name" value="SlpA/SlyD-like_ins_sf"/>
</dbReference>
<dbReference type="SUPFAM" id="SSF54534">
    <property type="entry name" value="FKBP-like"/>
    <property type="match status" value="1"/>
</dbReference>
<dbReference type="Proteomes" id="UP000286862">
    <property type="component" value="Unassembled WGS sequence"/>
</dbReference>
<dbReference type="AlphaFoldDB" id="A0A3S3SJA3"/>
<evidence type="ECO:0000313" key="12">
    <source>
        <dbReference type="EMBL" id="RWX43994.1"/>
    </source>
</evidence>